<accession>A0A927FV34</accession>
<dbReference type="InterPro" id="IPR003425">
    <property type="entry name" value="CCB3/YggT"/>
</dbReference>
<dbReference type="GO" id="GO:0016020">
    <property type="term" value="C:membrane"/>
    <property type="evidence" value="ECO:0007669"/>
    <property type="project" value="InterPro"/>
</dbReference>
<dbReference type="PANTHER" id="PTHR33219">
    <property type="entry name" value="YLMG HOMOLOG PROTEIN 2, CHLOROPLASTIC"/>
    <property type="match status" value="1"/>
</dbReference>
<evidence type="ECO:0000313" key="3">
    <source>
        <dbReference type="EMBL" id="MBD8066536.1"/>
    </source>
</evidence>
<feature type="transmembrane region" description="Helical" evidence="2">
    <location>
        <begin position="14"/>
        <end position="34"/>
    </location>
</feature>
<evidence type="ECO:0000256" key="1">
    <source>
        <dbReference type="ARBA" id="ARBA00010894"/>
    </source>
</evidence>
<dbReference type="AlphaFoldDB" id="A0A927FV34"/>
<dbReference type="PANTHER" id="PTHR33219:SF14">
    <property type="entry name" value="PROTEIN COFACTOR ASSEMBLY OF COMPLEX C SUBUNIT B CCB3, CHLOROPLASTIC-RELATED"/>
    <property type="match status" value="1"/>
</dbReference>
<dbReference type="EMBL" id="JACYFU010000003">
    <property type="protein sequence ID" value="MBD8066536.1"/>
    <property type="molecule type" value="Genomic_DNA"/>
</dbReference>
<organism evidence="3 4">
    <name type="scientific">Devosia oryzisoli</name>
    <dbReference type="NCBI Taxonomy" id="2774138"/>
    <lineage>
        <taxon>Bacteria</taxon>
        <taxon>Pseudomonadati</taxon>
        <taxon>Pseudomonadota</taxon>
        <taxon>Alphaproteobacteria</taxon>
        <taxon>Hyphomicrobiales</taxon>
        <taxon>Devosiaceae</taxon>
        <taxon>Devosia</taxon>
    </lineage>
</organism>
<keyword evidence="2" id="KW-0812">Transmembrane</keyword>
<keyword evidence="2" id="KW-1133">Transmembrane helix</keyword>
<protein>
    <submittedName>
        <fullName evidence="3">YggT family protein</fullName>
    </submittedName>
</protein>
<keyword evidence="2" id="KW-0472">Membrane</keyword>
<name>A0A927FV34_9HYPH</name>
<comment type="similarity">
    <text evidence="1">Belongs to the YggT family.</text>
</comment>
<evidence type="ECO:0000256" key="2">
    <source>
        <dbReference type="SAM" id="Phobius"/>
    </source>
</evidence>
<dbReference type="Proteomes" id="UP000654108">
    <property type="component" value="Unassembled WGS sequence"/>
</dbReference>
<dbReference type="RefSeq" id="WP_191776595.1">
    <property type="nucleotide sequence ID" value="NZ_JACYFU010000003.1"/>
</dbReference>
<feature type="transmembrane region" description="Helical" evidence="2">
    <location>
        <begin position="67"/>
        <end position="88"/>
    </location>
</feature>
<reference evidence="3" key="1">
    <citation type="submission" date="2020-09" db="EMBL/GenBank/DDBJ databases">
        <title>Genome seq and assembly of Devosia sp.</title>
        <authorList>
            <person name="Chhetri G."/>
        </authorList>
    </citation>
    <scope>NUCLEOTIDE SEQUENCE</scope>
    <source>
        <strain evidence="3">PTR5</strain>
    </source>
</reference>
<keyword evidence="4" id="KW-1185">Reference proteome</keyword>
<sequence>MIAVLQTLSIILNLVWWVFLIMIIMSWLISFNVINTRNEFVAMVWRAVNSITDPILRPIRRVIPPMGGLDLSPIIVFIIIFFLQSFLANDVPRMMGLY</sequence>
<dbReference type="Pfam" id="PF02325">
    <property type="entry name" value="CCB3_YggT"/>
    <property type="match status" value="1"/>
</dbReference>
<comment type="caution">
    <text evidence="3">The sequence shown here is derived from an EMBL/GenBank/DDBJ whole genome shotgun (WGS) entry which is preliminary data.</text>
</comment>
<proteinExistence type="inferred from homology"/>
<gene>
    <name evidence="3" type="ORF">IC608_13750</name>
</gene>
<evidence type="ECO:0000313" key="4">
    <source>
        <dbReference type="Proteomes" id="UP000654108"/>
    </source>
</evidence>